<keyword evidence="2" id="KW-0472">Membrane</keyword>
<evidence type="ECO:0000256" key="3">
    <source>
        <dbReference type="SAM" id="MobiDB-lite"/>
    </source>
</evidence>
<comment type="similarity">
    <text evidence="1 2">Belongs to the outer membrane factor (OMF) (TC 1.B.17) family.</text>
</comment>
<gene>
    <name evidence="4" type="ORF">METEAL_35050</name>
</gene>
<protein>
    <recommendedName>
        <fullName evidence="6">RND transporter</fullName>
    </recommendedName>
</protein>
<evidence type="ECO:0000313" key="5">
    <source>
        <dbReference type="Proteomes" id="UP001238179"/>
    </source>
</evidence>
<dbReference type="NCBIfam" id="TIGR01845">
    <property type="entry name" value="outer_NodT"/>
    <property type="match status" value="1"/>
</dbReference>
<dbReference type="EMBL" id="AP027080">
    <property type="protein sequence ID" value="BDU74331.1"/>
    <property type="molecule type" value="Genomic_DNA"/>
</dbReference>
<dbReference type="Proteomes" id="UP001238179">
    <property type="component" value="Chromosome"/>
</dbReference>
<dbReference type="Pfam" id="PF02321">
    <property type="entry name" value="OEP"/>
    <property type="match status" value="2"/>
</dbReference>
<feature type="region of interest" description="Disordered" evidence="3">
    <location>
        <begin position="100"/>
        <end position="125"/>
    </location>
</feature>
<comment type="subcellular location">
    <subcellularLocation>
        <location evidence="2">Cell membrane</location>
        <topology evidence="2">Lipid-anchor</topology>
    </subcellularLocation>
</comment>
<accession>A0AA48KA76</accession>
<evidence type="ECO:0000256" key="1">
    <source>
        <dbReference type="ARBA" id="ARBA00007613"/>
    </source>
</evidence>
<keyword evidence="2" id="KW-0812">Transmembrane</keyword>
<dbReference type="GO" id="GO:0005886">
    <property type="term" value="C:plasma membrane"/>
    <property type="evidence" value="ECO:0007669"/>
    <property type="project" value="UniProtKB-SubCell"/>
</dbReference>
<keyword evidence="2" id="KW-0449">Lipoprotein</keyword>
<evidence type="ECO:0000313" key="4">
    <source>
        <dbReference type="EMBL" id="BDU74331.1"/>
    </source>
</evidence>
<keyword evidence="2" id="KW-0564">Palmitate</keyword>
<dbReference type="RefSeq" id="WP_316413007.1">
    <property type="nucleotide sequence ID" value="NZ_AP027080.1"/>
</dbReference>
<dbReference type="Gene3D" id="1.20.1600.10">
    <property type="entry name" value="Outer membrane efflux proteins (OEP)"/>
    <property type="match status" value="1"/>
</dbReference>
<dbReference type="PROSITE" id="PS51257">
    <property type="entry name" value="PROKAR_LIPOPROTEIN"/>
    <property type="match status" value="1"/>
</dbReference>
<dbReference type="InterPro" id="IPR003423">
    <property type="entry name" value="OMP_efflux"/>
</dbReference>
<proteinExistence type="inferred from homology"/>
<evidence type="ECO:0008006" key="6">
    <source>
        <dbReference type="Google" id="ProtNLM"/>
    </source>
</evidence>
<reference evidence="5" key="1">
    <citation type="journal article" date="2023" name="Int. J. Syst. Evol. Microbiol.">
        <title>Mesoterricola silvestris gen. nov., sp. nov., Mesoterricola sediminis sp. nov., Geothrix oryzae sp. nov., Geothrix edaphica sp. nov., Geothrix rubra sp. nov., and Geothrix limicola sp. nov., six novel members of Acidobacteriota isolated from soils.</title>
        <authorList>
            <person name="Itoh H."/>
            <person name="Sugisawa Y."/>
            <person name="Mise K."/>
            <person name="Xu Z."/>
            <person name="Kuniyasu M."/>
            <person name="Ushijima N."/>
            <person name="Kawano K."/>
            <person name="Kobayashi E."/>
            <person name="Shiratori Y."/>
            <person name="Masuda Y."/>
            <person name="Senoo K."/>
        </authorList>
    </citation>
    <scope>NUCLEOTIDE SEQUENCE [LARGE SCALE GENOMIC DNA]</scope>
    <source>
        <strain evidence="5">W79</strain>
    </source>
</reference>
<dbReference type="KEGG" id="msil:METEAL_35050"/>
<dbReference type="PANTHER" id="PTHR30203:SF25">
    <property type="entry name" value="OUTER MEMBRANE PROTEIN-RELATED"/>
    <property type="match status" value="1"/>
</dbReference>
<dbReference type="InterPro" id="IPR010131">
    <property type="entry name" value="MdtP/NodT-like"/>
</dbReference>
<keyword evidence="2" id="KW-1134">Transmembrane beta strand</keyword>
<dbReference type="AlphaFoldDB" id="A0AA48KA76"/>
<dbReference type="GO" id="GO:0015562">
    <property type="term" value="F:efflux transmembrane transporter activity"/>
    <property type="evidence" value="ECO:0007669"/>
    <property type="project" value="InterPro"/>
</dbReference>
<dbReference type="Gene3D" id="2.20.200.10">
    <property type="entry name" value="Outer membrane efflux proteins (OEP)"/>
    <property type="match status" value="1"/>
</dbReference>
<sequence length="480" mass="51319">MRTTMPLLALAATSFLVGCKVGPTYEPPKPNAPNVWSEPLGGGETHRSADLAQWWTTFQDPALASLVERALKANPDLRLAQARLREARAQRGVAGAALGPDLQVAGSGGRERQSANQPLLGRMLPPGTDMTSNVYQAGFDASWELDLFGGNRRGLEAADAALAAAGYGLADVQVSLVAEVARQYTAARGFQRRLAIARENLTAQRDIVALARSRYQQGFTSSLEPEQAATVLSLTESQVPALETGLHTALHHLDVLLGQAPGRVIQDLETAAPVPAAPAEVPLGLPADLVRRRPDIRVAERRLAEASARVGVAKADFYPRLFLAGSFGWESAQSGSLFTSPSSTWSLGPRFRWPIFDTGRIRANVRVQDARREQALAAYEKAVLTGFEEVENALVTYAKEQARNVPLRAAVASSTRALDVARQQYASGLTSFINVLDAERTVYQAQDNLVQSDQAVAQDLIALCKALGGGWPAPGGSAKG</sequence>
<evidence type="ECO:0000256" key="2">
    <source>
        <dbReference type="RuleBase" id="RU362097"/>
    </source>
</evidence>
<keyword evidence="5" id="KW-1185">Reference proteome</keyword>
<dbReference type="SUPFAM" id="SSF56954">
    <property type="entry name" value="Outer membrane efflux proteins (OEP)"/>
    <property type="match status" value="1"/>
</dbReference>
<name>A0AA48KA76_9BACT</name>
<organism evidence="4 5">
    <name type="scientific">Mesoterricola silvestris</name>
    <dbReference type="NCBI Taxonomy" id="2927979"/>
    <lineage>
        <taxon>Bacteria</taxon>
        <taxon>Pseudomonadati</taxon>
        <taxon>Acidobacteriota</taxon>
        <taxon>Holophagae</taxon>
        <taxon>Holophagales</taxon>
        <taxon>Holophagaceae</taxon>
        <taxon>Mesoterricola</taxon>
    </lineage>
</organism>
<dbReference type="PANTHER" id="PTHR30203">
    <property type="entry name" value="OUTER MEMBRANE CATION EFFLUX PROTEIN"/>
    <property type="match status" value="1"/>
</dbReference>